<feature type="domain" description="Carboxymuconolactone decarboxylase-like" evidence="1">
    <location>
        <begin position="41"/>
        <end position="113"/>
    </location>
</feature>
<dbReference type="InterPro" id="IPR003779">
    <property type="entry name" value="CMD-like"/>
</dbReference>
<protein>
    <submittedName>
        <fullName evidence="2">Carboxymuconolactone decarboxylase family protein</fullName>
    </submittedName>
</protein>
<proteinExistence type="predicted"/>
<gene>
    <name evidence="2" type="ORF">KUG47_01380</name>
</gene>
<dbReference type="Pfam" id="PF02627">
    <property type="entry name" value="CMD"/>
    <property type="match status" value="1"/>
</dbReference>
<dbReference type="Proteomes" id="UP000752297">
    <property type="component" value="Unassembled WGS sequence"/>
</dbReference>
<evidence type="ECO:0000313" key="3">
    <source>
        <dbReference type="Proteomes" id="UP000752297"/>
    </source>
</evidence>
<dbReference type="PANTHER" id="PTHR34846">
    <property type="entry name" value="4-CARBOXYMUCONOLACTONE DECARBOXYLASE FAMILY PROTEIN (AFU_ORTHOLOGUE AFUA_6G11590)"/>
    <property type="match status" value="1"/>
</dbReference>
<comment type="caution">
    <text evidence="2">The sequence shown here is derived from an EMBL/GenBank/DDBJ whole genome shotgun (WGS) entry which is preliminary data.</text>
</comment>
<sequence>MSRDLSLRPLPKENWDPMLSNIIEDMRERPLNVHALMAHNPELLKAWWSFRNYSVGGGSLGRRAGELVILRVASHLKAWYEWASHVERGLSCGLSADEIERVNTSYAQWPAGDAILLTAVDELIIDHRLSVKTLSELRCHYNNQQILDIIAIHGMYVILGCMINTWGLELDPHIERQLPTKFTRETFEETGSSS</sequence>
<name>A0A949PJS0_9HYPH</name>
<organism evidence="2 3">
    <name type="scientific">Falsochrobactrum tianjinense</name>
    <dbReference type="NCBI Taxonomy" id="2706015"/>
    <lineage>
        <taxon>Bacteria</taxon>
        <taxon>Pseudomonadati</taxon>
        <taxon>Pseudomonadota</taxon>
        <taxon>Alphaproteobacteria</taxon>
        <taxon>Hyphomicrobiales</taxon>
        <taxon>Brucellaceae</taxon>
        <taxon>Falsochrobactrum</taxon>
    </lineage>
</organism>
<dbReference type="RefSeq" id="WP_217676172.1">
    <property type="nucleotide sequence ID" value="NZ_JAHRVA010000001.1"/>
</dbReference>
<evidence type="ECO:0000259" key="1">
    <source>
        <dbReference type="Pfam" id="PF02627"/>
    </source>
</evidence>
<reference evidence="2 3" key="1">
    <citation type="submission" date="2021-06" db="EMBL/GenBank/DDBJ databases">
        <title>Falsochrobactrum tianjin sp.nov., a new petroleum-degrading bacteria isolated from oily soils.</title>
        <authorList>
            <person name="Chen G."/>
            <person name="Chen H."/>
            <person name="Tian J."/>
            <person name="Qing J."/>
            <person name="Zhong L."/>
            <person name="Ma W."/>
            <person name="Song Y."/>
            <person name="Cui X."/>
            <person name="Yan B."/>
        </authorList>
    </citation>
    <scope>NUCLEOTIDE SEQUENCE [LARGE SCALE GENOMIC DNA]</scope>
    <source>
        <strain evidence="2 3">TDYN1</strain>
    </source>
</reference>
<dbReference type="EMBL" id="JAHRVA010000001">
    <property type="protein sequence ID" value="MBV2142147.1"/>
    <property type="molecule type" value="Genomic_DNA"/>
</dbReference>
<evidence type="ECO:0000313" key="2">
    <source>
        <dbReference type="EMBL" id="MBV2142147.1"/>
    </source>
</evidence>
<keyword evidence="3" id="KW-1185">Reference proteome</keyword>
<accession>A0A949PJS0</accession>
<dbReference type="AlphaFoldDB" id="A0A949PJS0"/>
<dbReference type="GO" id="GO:0051920">
    <property type="term" value="F:peroxiredoxin activity"/>
    <property type="evidence" value="ECO:0007669"/>
    <property type="project" value="InterPro"/>
</dbReference>
<dbReference type="PANTHER" id="PTHR34846:SF5">
    <property type="entry name" value="CARBOXYMUCONOLACTONE DECARBOXYLASE-LIKE DOMAIN-CONTAINING PROTEIN"/>
    <property type="match status" value="1"/>
</dbReference>